<comment type="caution">
    <text evidence="5">The sequence shown here is derived from an EMBL/GenBank/DDBJ whole genome shotgun (WGS) entry which is preliminary data.</text>
</comment>
<evidence type="ECO:0000259" key="4">
    <source>
        <dbReference type="PROSITE" id="PS50937"/>
    </source>
</evidence>
<evidence type="ECO:0000313" key="6">
    <source>
        <dbReference type="Proteomes" id="UP000790580"/>
    </source>
</evidence>
<dbReference type="Gene3D" id="1.10.1660.10">
    <property type="match status" value="2"/>
</dbReference>
<dbReference type="InterPro" id="IPR009061">
    <property type="entry name" value="DNA-bd_dom_put_sf"/>
</dbReference>
<feature type="domain" description="HTH merR-type" evidence="4">
    <location>
        <begin position="122"/>
        <end position="190"/>
    </location>
</feature>
<dbReference type="InterPro" id="IPR047057">
    <property type="entry name" value="MerR_fam"/>
</dbReference>
<organism evidence="5 6">
    <name type="scientific">Evansella alkalicola</name>
    <dbReference type="NCBI Taxonomy" id="745819"/>
    <lineage>
        <taxon>Bacteria</taxon>
        <taxon>Bacillati</taxon>
        <taxon>Bacillota</taxon>
        <taxon>Bacilli</taxon>
        <taxon>Bacillales</taxon>
        <taxon>Bacillaceae</taxon>
        <taxon>Evansella</taxon>
    </lineage>
</organism>
<dbReference type="SUPFAM" id="SSF46955">
    <property type="entry name" value="Putative DNA-binding domain"/>
    <property type="match status" value="2"/>
</dbReference>
<evidence type="ECO:0000256" key="2">
    <source>
        <dbReference type="ARBA" id="ARBA00023125"/>
    </source>
</evidence>
<dbReference type="EMBL" id="JAHQCR010000005">
    <property type="protein sequence ID" value="MBU9719887.1"/>
    <property type="molecule type" value="Genomic_DNA"/>
</dbReference>
<evidence type="ECO:0000256" key="3">
    <source>
        <dbReference type="ARBA" id="ARBA00023163"/>
    </source>
</evidence>
<reference evidence="5 6" key="1">
    <citation type="submission" date="2021-06" db="EMBL/GenBank/DDBJ databases">
        <title>Bacillus sp. RD4P76, an endophyte from a halophyte.</title>
        <authorList>
            <person name="Sun J.-Q."/>
        </authorList>
    </citation>
    <scope>NUCLEOTIDE SEQUENCE [LARGE SCALE GENOMIC DNA]</scope>
    <source>
        <strain evidence="5 6">JCM 17098</strain>
    </source>
</reference>
<feature type="domain" description="HTH merR-type" evidence="4">
    <location>
        <begin position="1"/>
        <end position="70"/>
    </location>
</feature>
<dbReference type="PANTHER" id="PTHR30204:SF94">
    <property type="entry name" value="HEAVY METAL-DEPENDENT TRANSCRIPTIONAL REGULATOR HI_0293-RELATED"/>
    <property type="match status" value="1"/>
</dbReference>
<dbReference type="Proteomes" id="UP000790580">
    <property type="component" value="Unassembled WGS sequence"/>
</dbReference>
<dbReference type="PROSITE" id="PS50937">
    <property type="entry name" value="HTH_MERR_2"/>
    <property type="match status" value="2"/>
</dbReference>
<dbReference type="Pfam" id="PF13411">
    <property type="entry name" value="MerR_1"/>
    <property type="match status" value="2"/>
</dbReference>
<dbReference type="PANTHER" id="PTHR30204">
    <property type="entry name" value="REDOX-CYCLING DRUG-SENSING TRANSCRIPTIONAL ACTIVATOR SOXR"/>
    <property type="match status" value="1"/>
</dbReference>
<keyword evidence="6" id="KW-1185">Reference proteome</keyword>
<proteinExistence type="predicted"/>
<dbReference type="SMART" id="SM00422">
    <property type="entry name" value="HTH_MERR"/>
    <property type="match status" value="2"/>
</dbReference>
<sequence length="238" mass="27917">MYKTKEIAQIVGVHPNTVRIYEEWGFISPVPRKNNWYRVYSDIHLFQLKVARTLFQCEIVQGNIRKMARDIVYTCGKEQFGKAEELTQDYLSHLKKEYEYALVAVKVVENWLHKNPINDVRQYTRKEVARLLDITPEAVRNWERNGLIDVPRLENGFRIYGEKEVEQLRVIRSLRSAHYSINSIHRLLSQIHRPSPNIIEILNSPTENEDIVTVTDRLVKSLEEAIEGANETLALFKK</sequence>
<dbReference type="InterPro" id="IPR000551">
    <property type="entry name" value="MerR-type_HTH_dom"/>
</dbReference>
<dbReference type="CDD" id="cd00592">
    <property type="entry name" value="HTH_MerR-like"/>
    <property type="match status" value="1"/>
</dbReference>
<gene>
    <name evidence="5" type="ORF">KS407_00355</name>
</gene>
<keyword evidence="3" id="KW-0804">Transcription</keyword>
<dbReference type="RefSeq" id="WP_088074426.1">
    <property type="nucleotide sequence ID" value="NZ_JAHQCR010000005.1"/>
</dbReference>
<keyword evidence="2" id="KW-0238">DNA-binding</keyword>
<evidence type="ECO:0000256" key="1">
    <source>
        <dbReference type="ARBA" id="ARBA00023015"/>
    </source>
</evidence>
<name>A0ABS6JNP8_9BACI</name>
<keyword evidence="1" id="KW-0805">Transcription regulation</keyword>
<accession>A0ABS6JNP8</accession>
<evidence type="ECO:0000313" key="5">
    <source>
        <dbReference type="EMBL" id="MBU9719887.1"/>
    </source>
</evidence>
<protein>
    <submittedName>
        <fullName evidence="5">MerR family transcriptional regulator</fullName>
    </submittedName>
</protein>